<sequence>YPIFTYKPLKTLKFSKIETWKIVKERNKHFLSELCRATTVACLNPHTDPRRRVLEDEAKTISFVSFRHRTKVERRSTFVFDTSDKWSLDSSSRTNSKWLLVKIPLR</sequence>
<protein>
    <submittedName>
        <fullName evidence="1">Uncharacterized protein</fullName>
    </submittedName>
</protein>
<accession>A0A2P5CJR5</accession>
<name>A0A2P5CJR5_PARAD</name>
<gene>
    <name evidence="1" type="ORF">PanWU01x14_146320</name>
</gene>
<dbReference type="Proteomes" id="UP000237105">
    <property type="component" value="Unassembled WGS sequence"/>
</dbReference>
<reference evidence="2" key="1">
    <citation type="submission" date="2016-06" db="EMBL/GenBank/DDBJ databases">
        <title>Parallel loss of symbiosis genes in relatives of nitrogen-fixing non-legume Parasponia.</title>
        <authorList>
            <person name="Van Velzen R."/>
            <person name="Holmer R."/>
            <person name="Bu F."/>
            <person name="Rutten L."/>
            <person name="Van Zeijl A."/>
            <person name="Liu W."/>
            <person name="Santuari L."/>
            <person name="Cao Q."/>
            <person name="Sharma T."/>
            <person name="Shen D."/>
            <person name="Roswanjaya Y."/>
            <person name="Wardhani T."/>
            <person name="Kalhor M.S."/>
            <person name="Jansen J."/>
            <person name="Van den Hoogen J."/>
            <person name="Gungor B."/>
            <person name="Hartog M."/>
            <person name="Hontelez J."/>
            <person name="Verver J."/>
            <person name="Yang W.-C."/>
            <person name="Schijlen E."/>
            <person name="Repin R."/>
            <person name="Schilthuizen M."/>
            <person name="Schranz E."/>
            <person name="Heidstra R."/>
            <person name="Miyata K."/>
            <person name="Fedorova E."/>
            <person name="Kohlen W."/>
            <person name="Bisseling T."/>
            <person name="Smit S."/>
            <person name="Geurts R."/>
        </authorList>
    </citation>
    <scope>NUCLEOTIDE SEQUENCE [LARGE SCALE GENOMIC DNA]</scope>
    <source>
        <strain evidence="2">cv. WU1-14</strain>
    </source>
</reference>
<feature type="non-terminal residue" evidence="1">
    <location>
        <position position="1"/>
    </location>
</feature>
<evidence type="ECO:0000313" key="2">
    <source>
        <dbReference type="Proteomes" id="UP000237105"/>
    </source>
</evidence>
<proteinExistence type="predicted"/>
<dbReference type="EMBL" id="JXTB01000122">
    <property type="protein sequence ID" value="PON61255.1"/>
    <property type="molecule type" value="Genomic_DNA"/>
</dbReference>
<organism evidence="1 2">
    <name type="scientific">Parasponia andersonii</name>
    <name type="common">Sponia andersonii</name>
    <dbReference type="NCBI Taxonomy" id="3476"/>
    <lineage>
        <taxon>Eukaryota</taxon>
        <taxon>Viridiplantae</taxon>
        <taxon>Streptophyta</taxon>
        <taxon>Embryophyta</taxon>
        <taxon>Tracheophyta</taxon>
        <taxon>Spermatophyta</taxon>
        <taxon>Magnoliopsida</taxon>
        <taxon>eudicotyledons</taxon>
        <taxon>Gunneridae</taxon>
        <taxon>Pentapetalae</taxon>
        <taxon>rosids</taxon>
        <taxon>fabids</taxon>
        <taxon>Rosales</taxon>
        <taxon>Cannabaceae</taxon>
        <taxon>Parasponia</taxon>
    </lineage>
</organism>
<comment type="caution">
    <text evidence="1">The sequence shown here is derived from an EMBL/GenBank/DDBJ whole genome shotgun (WGS) entry which is preliminary data.</text>
</comment>
<keyword evidence="2" id="KW-1185">Reference proteome</keyword>
<evidence type="ECO:0000313" key="1">
    <source>
        <dbReference type="EMBL" id="PON61255.1"/>
    </source>
</evidence>
<dbReference type="AlphaFoldDB" id="A0A2P5CJR5"/>